<dbReference type="EMBL" id="JAGETZ010000015">
    <property type="protein sequence ID" value="MBO2012227.1"/>
    <property type="molecule type" value="Genomic_DNA"/>
</dbReference>
<sequence length="66" mass="7247">MLSTPRDAFDLIGLQEKYPLPPVVSDSFRLPFAHQQHLLRGAYFVDGLLADSVAPSPYGGGAYYYG</sequence>
<comment type="caution">
    <text evidence="1">The sequence shown here is derived from an EMBL/GenBank/DDBJ whole genome shotgun (WGS) entry which is preliminary data.</text>
</comment>
<organism evidence="1 2">
    <name type="scientific">Hymenobacter negativus</name>
    <dbReference type="NCBI Taxonomy" id="2795026"/>
    <lineage>
        <taxon>Bacteria</taxon>
        <taxon>Pseudomonadati</taxon>
        <taxon>Bacteroidota</taxon>
        <taxon>Cytophagia</taxon>
        <taxon>Cytophagales</taxon>
        <taxon>Hymenobacteraceae</taxon>
        <taxon>Hymenobacter</taxon>
    </lineage>
</organism>
<protein>
    <recommendedName>
        <fullName evidence="3">PNPLA domain-containing protein</fullName>
    </recommendedName>
</protein>
<gene>
    <name evidence="1" type="ORF">J4E00_24385</name>
</gene>
<name>A0ABS3QLY4_9BACT</name>
<proteinExistence type="predicted"/>
<dbReference type="Proteomes" id="UP000664369">
    <property type="component" value="Unassembled WGS sequence"/>
</dbReference>
<dbReference type="RefSeq" id="WP_208177993.1">
    <property type="nucleotide sequence ID" value="NZ_JAGETZ010000015.1"/>
</dbReference>
<accession>A0ABS3QLY4</accession>
<keyword evidence="2" id="KW-1185">Reference proteome</keyword>
<evidence type="ECO:0008006" key="3">
    <source>
        <dbReference type="Google" id="ProtNLM"/>
    </source>
</evidence>
<evidence type="ECO:0000313" key="1">
    <source>
        <dbReference type="EMBL" id="MBO2012227.1"/>
    </source>
</evidence>
<reference evidence="1 2" key="1">
    <citation type="submission" date="2021-03" db="EMBL/GenBank/DDBJ databases">
        <authorList>
            <person name="Kim M.K."/>
        </authorList>
    </citation>
    <scope>NUCLEOTIDE SEQUENCE [LARGE SCALE GENOMIC DNA]</scope>
    <source>
        <strain evidence="1 2">BT442</strain>
    </source>
</reference>
<evidence type="ECO:0000313" key="2">
    <source>
        <dbReference type="Proteomes" id="UP000664369"/>
    </source>
</evidence>